<dbReference type="PANTHER" id="PTHR46847:SF1">
    <property type="entry name" value="D-ALLOSE-BINDING PERIPLASMIC PROTEIN-RELATED"/>
    <property type="match status" value="1"/>
</dbReference>
<evidence type="ECO:0000313" key="5">
    <source>
        <dbReference type="EMBL" id="MDT0262748.1"/>
    </source>
</evidence>
<comment type="similarity">
    <text evidence="2">Belongs to the bacterial solute-binding protein 2 family.</text>
</comment>
<evidence type="ECO:0000313" key="6">
    <source>
        <dbReference type="Proteomes" id="UP001183176"/>
    </source>
</evidence>
<feature type="domain" description="Periplasmic binding protein" evidence="4">
    <location>
        <begin position="64"/>
        <end position="316"/>
    </location>
</feature>
<comment type="subcellular location">
    <subcellularLocation>
        <location evidence="1">Cell envelope</location>
    </subcellularLocation>
</comment>
<dbReference type="InterPro" id="IPR025997">
    <property type="entry name" value="SBP_2_dom"/>
</dbReference>
<evidence type="ECO:0000256" key="2">
    <source>
        <dbReference type="ARBA" id="ARBA00007639"/>
    </source>
</evidence>
<dbReference type="RefSeq" id="WP_311423895.1">
    <property type="nucleotide sequence ID" value="NZ_JAVREH010000022.1"/>
</dbReference>
<keyword evidence="6" id="KW-1185">Reference proteome</keyword>
<dbReference type="PANTHER" id="PTHR46847">
    <property type="entry name" value="D-ALLOSE-BINDING PERIPLASMIC PROTEIN-RELATED"/>
    <property type="match status" value="1"/>
</dbReference>
<dbReference type="Proteomes" id="UP001183176">
    <property type="component" value="Unassembled WGS sequence"/>
</dbReference>
<reference evidence="6" key="1">
    <citation type="submission" date="2023-07" db="EMBL/GenBank/DDBJ databases">
        <title>30 novel species of actinomycetes from the DSMZ collection.</title>
        <authorList>
            <person name="Nouioui I."/>
        </authorList>
    </citation>
    <scope>NUCLEOTIDE SEQUENCE [LARGE SCALE GENOMIC DNA]</scope>
    <source>
        <strain evidence="6">DSM 44399</strain>
    </source>
</reference>
<gene>
    <name evidence="5" type="ORF">RM423_15230</name>
</gene>
<dbReference type="SUPFAM" id="SSF53822">
    <property type="entry name" value="Periplasmic binding protein-like I"/>
    <property type="match status" value="1"/>
</dbReference>
<comment type="caution">
    <text evidence="5">The sequence shown here is derived from an EMBL/GenBank/DDBJ whole genome shotgun (WGS) entry which is preliminary data.</text>
</comment>
<keyword evidence="3" id="KW-0732">Signal</keyword>
<name>A0ABU2JES6_9ACTN</name>
<dbReference type="InterPro" id="IPR028082">
    <property type="entry name" value="Peripla_BP_I"/>
</dbReference>
<evidence type="ECO:0000256" key="3">
    <source>
        <dbReference type="ARBA" id="ARBA00022729"/>
    </source>
</evidence>
<protein>
    <submittedName>
        <fullName evidence="5">Substrate-binding domain-containing protein</fullName>
    </submittedName>
</protein>
<dbReference type="Gene3D" id="3.40.50.2300">
    <property type="match status" value="2"/>
</dbReference>
<dbReference type="NCBIfam" id="TIGR01409">
    <property type="entry name" value="TAT_signal_seq"/>
    <property type="match status" value="1"/>
</dbReference>
<sequence length="393" mass="41232">MAVSNACSSPLSRRGFLGGAAALGAAGVLSACGVGGGNSSASNASGARSGSKTKGFKIAVEDGYTGNTWRTQTNINMQQVADELQKSGVISKFTLLTSPNDANTQLTHIQAMIADKPDAILFAPVTNASAQTAVQRMKAAGIPAYVIVDPAPTRDAINVVGGDDTWWSIQAEWLAQQLNGKGKILMVTGLPGNGSDTVRQASVKKVLAKYPGIEVVASVPGNWDPGVARTAVAPVLSSHPQIDAILTQDIMATGIIQAFRAASRPLPKIMTGDYTAAFLRMWKTELPDLQSIGVPYTPTVGSDALKIVIQTLQGKKFKDGLLENNEINPSITHNSLLMPPALAVTRDGKPGTWKPSTMNVISLDDAVKQVEGKPDTYALEAPITEDAINGLFQ</sequence>
<dbReference type="InterPro" id="IPR019546">
    <property type="entry name" value="TAT_signal_bac_arc"/>
</dbReference>
<dbReference type="PROSITE" id="PS51318">
    <property type="entry name" value="TAT"/>
    <property type="match status" value="1"/>
</dbReference>
<organism evidence="5 6">
    <name type="scientific">Jatrophihabitans lederbergiae</name>
    <dbReference type="NCBI Taxonomy" id="3075547"/>
    <lineage>
        <taxon>Bacteria</taxon>
        <taxon>Bacillati</taxon>
        <taxon>Actinomycetota</taxon>
        <taxon>Actinomycetes</taxon>
        <taxon>Jatrophihabitantales</taxon>
        <taxon>Jatrophihabitantaceae</taxon>
        <taxon>Jatrophihabitans</taxon>
    </lineage>
</organism>
<dbReference type="Pfam" id="PF13407">
    <property type="entry name" value="Peripla_BP_4"/>
    <property type="match status" value="1"/>
</dbReference>
<proteinExistence type="inferred from homology"/>
<dbReference type="InterPro" id="IPR006311">
    <property type="entry name" value="TAT_signal"/>
</dbReference>
<dbReference type="EMBL" id="JAVREH010000022">
    <property type="protein sequence ID" value="MDT0262748.1"/>
    <property type="molecule type" value="Genomic_DNA"/>
</dbReference>
<accession>A0ABU2JES6</accession>
<evidence type="ECO:0000256" key="1">
    <source>
        <dbReference type="ARBA" id="ARBA00004196"/>
    </source>
</evidence>
<evidence type="ECO:0000259" key="4">
    <source>
        <dbReference type="Pfam" id="PF13407"/>
    </source>
</evidence>